<feature type="region of interest" description="Disordered" evidence="2">
    <location>
        <begin position="317"/>
        <end position="361"/>
    </location>
</feature>
<feature type="compositionally biased region" description="Polar residues" evidence="2">
    <location>
        <begin position="33"/>
        <end position="45"/>
    </location>
</feature>
<gene>
    <name evidence="3" type="ORF">QE424_000013</name>
</gene>
<dbReference type="Proteomes" id="UP001226084">
    <property type="component" value="Unassembled WGS sequence"/>
</dbReference>
<name>A0AAP5ADY3_9GAMM</name>
<proteinExistence type="predicted"/>
<sequence>MPIFDRAAGALSTFNPFNTPANEPVAQDAAGTGENTPTHVSNATSPYPREATALDVVLTPRERAVHDAILETEAPERAALAWTMKKYIAAATTPVERDAITQRMEQALAARGRDVAMLRHLGINTLDSALTRAAWTTLMAELPGWASSAMTAGQLARSVFTGTWGSVAAVLPSLAAALPSLRSHEQFDALVQSLPETLRASLWTLHEQIAQADAQLRPTLGGGHLVSALAVAALLWQVQRALPRPMAPLQGMARFIAELPNHWQRVAVLNGVGGALLQPTHRAEGDVLAAPRNKLTKAEKQARILHQKAVDRREAVVPDWHGSTPDLEAARPPGAPCVGGPVATPLPGHPAVAPGDAARSPASPLQGGLLAGLGAGIAMLRQAAWSGFQAVPQAPPPVEMTLMGGSSLREVVTEPLMSPEAVEVATGAASTARMFPNLRRTRLALAAAATVTGAGAAVMGLKRYFWPDTAAAAPIALAEQLAVEVVALPDGQWGTGLDLLLGDLDPAPRGARVRRAAPDTDGALPVARDVTAGQLQGVSPEQLEALRADPALMQQAQTARVWFVAIARDLATQPGWAWVATLPASEQELLVSQWQALRTLTPALAAVEAATDATISAALQDVGWSGEWRDIEVRLPSVRVAGMTVDDRLPLLQFCMGRDDHAGASFLRGDLPVSAVEQATLARFVSGTDIEGLRARITAAAEQVRPALSRALQSRLVIDALKAKAQGVLGSGSAHRRGADVVLGFLQGTGAVERATLTYTDRLPNGTPVTVQVPNYLVLRSAGEPGLHGQVVLYRADLARFQAFGDESAFRQFLDTQRARTGAFAGDGGIDRTLADDIVQAALPGQRVAVRGLVQSWEARLARYQSGQRGPQAWNPIESFKLAFAPVDEAAGNRQQWADALVEHGEALANERLERNRLRWSPLGIANVAAETAYRQQQDSALQSLRQHAHASVTETMQLALRMAGLQGSLEGFEPDQLRLRVGGQEMDLTDWATRGWQQHGLRRPAMPGNLPDWSPDAAGLPNMRLAAASWLDDETLDAMQMVAYRRDAQGALSRDDALSGALQDPALRRAICGALEDFADSNRLADAYLDHLRALPGTAEGQAFATALGNQIRARTAWMIEVARQDGALDAATHAALKTAHANLDTVGTRASTLQGVTLKGHAIVGLWAIRTPRGCHVFLPDTAHGDRLLDERAFGEWLRQPDAEGYIRARAQYRHHPDLAAMFQHTATSRSLPVGFVATRGPTAAAAALIAARMGDVDEMTLSQLERLGDTLKLIGAIGVGAVCSLATAGAGAALCVAGTLALVAESIRAGVDQLERGDRDAAILELGGGLLDAVDIAQVSAISAIPAMLFRLGRGAMRTPAEAARALVEWKAQGRAFDRSGVLTDALAVPRTALDEAPMLTREERGGGTLYRQNGREFVRHEGAFVETWLDPHGVRRLRDPLDADAAGAPVRYQQGQWRRMDQRPSLRGTTTPASMLDRPEWVKAVPEAGMLPPAKLDELEAVFGFLTLKQRPDTDLLQTVRELSMKARIQQIVDAPDTLGLPGDEAMILRAWADTPALGNGRSVETYIEEVGDWTRGARFGNGPVGVFVRTDDARTLPTLEALVDAADEQALLARLGLEADASQDTLMTAVREALAHTIAAAPAQSLQTWQRWAAMQHRLPAAADNLVKHYPALTRAEAQALVDSDRELRQHAESWLFPQQTAAKVADVLGNRSRRQQREAVVGGRIRSLSEVQLLGSHLQAIVPGRDWSVTAGATSDAAMLVFRHPSRDGMAGQLAFGGDGRPYIPVADGSGNPVQSWEEGIFAQLDATERQPLSTPDGLRRAVVDHMKQTPLLRACTLPRALPGAWVKRGLDTCDPPAGVSLTQEEVATRDAVNHQLYQLHERAEQEYAGIRALLAESEALKAEKRALQAQGKSLPEAKLARIAELATMDLMHERNFRVKNFMTYALEDLRFNGEPLSLPAFPLQGGAYSGPPVAWMKGSGYVGTTPIRRVFVADDQVEKSYKGKGKQRTETPIPPHDRFRSDYAMGADLLTTSSERARGSGLVILTDEDLRARIGPVGADGTAGWVRLRDLDANQLEALPRSALPESMQKLLGDAQLLPSNVRALTPGPYRVFEVRSCSEGKVMDELVNQMTAAAPELAAALRADVNTPVPAVDGKWTAVTAMHPCTTSCNRRIEALMEVLPNVKTRVYYHFVDNPERTEWRLGLMVERELQRTRAQWEAAGEDIDAVRAGIRSALLDKADPARREAAEAELLRNPPRESDLPVPRLWLPTDLDDGGL</sequence>
<evidence type="ECO:0000313" key="4">
    <source>
        <dbReference type="Proteomes" id="UP001226084"/>
    </source>
</evidence>
<evidence type="ECO:0000256" key="1">
    <source>
        <dbReference type="SAM" id="Coils"/>
    </source>
</evidence>
<comment type="caution">
    <text evidence="3">The sequence shown here is derived from an EMBL/GenBank/DDBJ whole genome shotgun (WGS) entry which is preliminary data.</text>
</comment>
<evidence type="ECO:0000313" key="3">
    <source>
        <dbReference type="EMBL" id="MDQ1106854.1"/>
    </source>
</evidence>
<evidence type="ECO:0000256" key="2">
    <source>
        <dbReference type="SAM" id="MobiDB-lite"/>
    </source>
</evidence>
<dbReference type="RefSeq" id="WP_307105509.1">
    <property type="nucleotide sequence ID" value="NZ_JAUTAS010000001.1"/>
</dbReference>
<feature type="region of interest" description="Disordered" evidence="2">
    <location>
        <begin position="12"/>
        <end position="47"/>
    </location>
</feature>
<feature type="region of interest" description="Disordered" evidence="2">
    <location>
        <begin position="1457"/>
        <end position="1477"/>
    </location>
</feature>
<accession>A0AAP5ADY3</accession>
<keyword evidence="1" id="KW-0175">Coiled coil</keyword>
<feature type="coiled-coil region" evidence="1">
    <location>
        <begin position="1887"/>
        <end position="1917"/>
    </location>
</feature>
<feature type="compositionally biased region" description="Polar residues" evidence="2">
    <location>
        <begin position="12"/>
        <end position="21"/>
    </location>
</feature>
<dbReference type="EMBL" id="JAUTAS010000001">
    <property type="protein sequence ID" value="MDQ1106854.1"/>
    <property type="molecule type" value="Genomic_DNA"/>
</dbReference>
<reference evidence="3" key="1">
    <citation type="submission" date="2023-07" db="EMBL/GenBank/DDBJ databases">
        <title>Functional and genomic diversity of the sorghum phyllosphere microbiome.</title>
        <authorList>
            <person name="Shade A."/>
        </authorList>
    </citation>
    <scope>NUCLEOTIDE SEQUENCE</scope>
    <source>
        <strain evidence="3">SORGH_AS_0457</strain>
    </source>
</reference>
<organism evidence="3 4">
    <name type="scientific">Stenotrophomonas rhizophila</name>
    <dbReference type="NCBI Taxonomy" id="216778"/>
    <lineage>
        <taxon>Bacteria</taxon>
        <taxon>Pseudomonadati</taxon>
        <taxon>Pseudomonadota</taxon>
        <taxon>Gammaproteobacteria</taxon>
        <taxon>Lysobacterales</taxon>
        <taxon>Lysobacteraceae</taxon>
        <taxon>Stenotrophomonas</taxon>
    </lineage>
</organism>
<protein>
    <submittedName>
        <fullName evidence="3">Uncharacterized protein</fullName>
    </submittedName>
</protein>
<feature type="compositionally biased region" description="Low complexity" evidence="2">
    <location>
        <begin position="330"/>
        <end position="343"/>
    </location>
</feature>